<proteinExistence type="predicted"/>
<sequence>MGIRFIKIAVIYLLIGVIAGMVMGITQAFEYTSAHAHINLLGWASLGLIGVLYVLFPKAGETSLAKAQFWTHNIGLPLLVISMMFFANNKDNIGIPLSAVGGLLVILSVILLVVNVFKHVKAIPQK</sequence>
<name>A0ABV6J527_9BACL</name>
<gene>
    <name evidence="2" type="ORF">ACFFJ8_04235</name>
</gene>
<organism evidence="2 3">
    <name type="scientific">Paenibacillus mendelii</name>
    <dbReference type="NCBI Taxonomy" id="206163"/>
    <lineage>
        <taxon>Bacteria</taxon>
        <taxon>Bacillati</taxon>
        <taxon>Bacillota</taxon>
        <taxon>Bacilli</taxon>
        <taxon>Bacillales</taxon>
        <taxon>Paenibacillaceae</taxon>
        <taxon>Paenibacillus</taxon>
    </lineage>
</organism>
<dbReference type="Gene3D" id="1.20.210.10">
    <property type="entry name" value="Cytochrome c oxidase-like, subunit I domain"/>
    <property type="match status" value="1"/>
</dbReference>
<evidence type="ECO:0000313" key="3">
    <source>
        <dbReference type="Proteomes" id="UP001589818"/>
    </source>
</evidence>
<dbReference type="EMBL" id="JBHLVF010000008">
    <property type="protein sequence ID" value="MFC0390584.1"/>
    <property type="molecule type" value="Genomic_DNA"/>
</dbReference>
<reference evidence="2 3" key="1">
    <citation type="submission" date="2024-09" db="EMBL/GenBank/DDBJ databases">
        <authorList>
            <person name="Sun Q."/>
            <person name="Mori K."/>
        </authorList>
    </citation>
    <scope>NUCLEOTIDE SEQUENCE [LARGE SCALE GENOMIC DNA]</scope>
    <source>
        <strain evidence="2 3">CCM 4839</strain>
    </source>
</reference>
<feature type="transmembrane region" description="Helical" evidence="1">
    <location>
        <begin position="93"/>
        <end position="117"/>
    </location>
</feature>
<keyword evidence="1" id="KW-0812">Transmembrane</keyword>
<dbReference type="InterPro" id="IPR036927">
    <property type="entry name" value="Cyt_c_oxase-like_su1_sf"/>
</dbReference>
<evidence type="ECO:0000256" key="1">
    <source>
        <dbReference type="SAM" id="Phobius"/>
    </source>
</evidence>
<protein>
    <submittedName>
        <fullName evidence="2">Cbb3-type cytochrome c oxidase subunit I</fullName>
    </submittedName>
</protein>
<accession>A0ABV6J527</accession>
<comment type="caution">
    <text evidence="2">The sequence shown here is derived from an EMBL/GenBank/DDBJ whole genome shotgun (WGS) entry which is preliminary data.</text>
</comment>
<feature type="transmembrane region" description="Helical" evidence="1">
    <location>
        <begin position="38"/>
        <end position="57"/>
    </location>
</feature>
<keyword evidence="1" id="KW-1133">Transmembrane helix</keyword>
<keyword evidence="3" id="KW-1185">Reference proteome</keyword>
<dbReference type="RefSeq" id="WP_204820197.1">
    <property type="nucleotide sequence ID" value="NZ_JANHOF010000010.1"/>
</dbReference>
<dbReference type="Proteomes" id="UP001589818">
    <property type="component" value="Unassembled WGS sequence"/>
</dbReference>
<keyword evidence="1" id="KW-0472">Membrane</keyword>
<feature type="transmembrane region" description="Helical" evidence="1">
    <location>
        <begin position="69"/>
        <end position="87"/>
    </location>
</feature>
<dbReference type="SUPFAM" id="SSF81442">
    <property type="entry name" value="Cytochrome c oxidase subunit I-like"/>
    <property type="match status" value="1"/>
</dbReference>
<evidence type="ECO:0000313" key="2">
    <source>
        <dbReference type="EMBL" id="MFC0390584.1"/>
    </source>
</evidence>